<reference evidence="2" key="1">
    <citation type="journal article" date="2023" name="Mol. Phylogenet. Evol.">
        <title>Genome-scale phylogeny and comparative genomics of the fungal order Sordariales.</title>
        <authorList>
            <person name="Hensen N."/>
            <person name="Bonometti L."/>
            <person name="Westerberg I."/>
            <person name="Brannstrom I.O."/>
            <person name="Guillou S."/>
            <person name="Cros-Aarteil S."/>
            <person name="Calhoun S."/>
            <person name="Haridas S."/>
            <person name="Kuo A."/>
            <person name="Mondo S."/>
            <person name="Pangilinan J."/>
            <person name="Riley R."/>
            <person name="LaButti K."/>
            <person name="Andreopoulos B."/>
            <person name="Lipzen A."/>
            <person name="Chen C."/>
            <person name="Yan M."/>
            <person name="Daum C."/>
            <person name="Ng V."/>
            <person name="Clum A."/>
            <person name="Steindorff A."/>
            <person name="Ohm R.A."/>
            <person name="Martin F."/>
            <person name="Silar P."/>
            <person name="Natvig D.O."/>
            <person name="Lalanne C."/>
            <person name="Gautier V."/>
            <person name="Ament-Velasquez S.L."/>
            <person name="Kruys A."/>
            <person name="Hutchinson M.I."/>
            <person name="Powell A.J."/>
            <person name="Barry K."/>
            <person name="Miller A.N."/>
            <person name="Grigoriev I.V."/>
            <person name="Debuchy R."/>
            <person name="Gladieux P."/>
            <person name="Hiltunen Thoren M."/>
            <person name="Johannesson H."/>
        </authorList>
    </citation>
    <scope>NUCLEOTIDE SEQUENCE</scope>
    <source>
        <strain evidence="2">CBS 958.72</strain>
    </source>
</reference>
<reference evidence="2" key="2">
    <citation type="submission" date="2023-06" db="EMBL/GenBank/DDBJ databases">
        <authorList>
            <consortium name="Lawrence Berkeley National Laboratory"/>
            <person name="Haridas S."/>
            <person name="Hensen N."/>
            <person name="Bonometti L."/>
            <person name="Westerberg I."/>
            <person name="Brannstrom I.O."/>
            <person name="Guillou S."/>
            <person name="Cros-Aarteil S."/>
            <person name="Calhoun S."/>
            <person name="Kuo A."/>
            <person name="Mondo S."/>
            <person name="Pangilinan J."/>
            <person name="Riley R."/>
            <person name="Labutti K."/>
            <person name="Andreopoulos B."/>
            <person name="Lipzen A."/>
            <person name="Chen C."/>
            <person name="Yanf M."/>
            <person name="Daum C."/>
            <person name="Ng V."/>
            <person name="Clum A."/>
            <person name="Steindorff A."/>
            <person name="Ohm R."/>
            <person name="Martin F."/>
            <person name="Silar P."/>
            <person name="Natvig D."/>
            <person name="Lalanne C."/>
            <person name="Gautier V."/>
            <person name="Ament-Velasquez S.L."/>
            <person name="Kruys A."/>
            <person name="Hutchinson M.I."/>
            <person name="Powell A.J."/>
            <person name="Barry K."/>
            <person name="Miller A.N."/>
            <person name="Grigoriev I.V."/>
            <person name="Debuchy R."/>
            <person name="Gladieux P."/>
            <person name="Thoren M.H."/>
            <person name="Johannesson H."/>
        </authorList>
    </citation>
    <scope>NUCLEOTIDE SEQUENCE</scope>
    <source>
        <strain evidence="2">CBS 958.72</strain>
    </source>
</reference>
<evidence type="ECO:0000313" key="3">
    <source>
        <dbReference type="Proteomes" id="UP001287356"/>
    </source>
</evidence>
<dbReference type="Proteomes" id="UP001287356">
    <property type="component" value="Unassembled WGS sequence"/>
</dbReference>
<dbReference type="AlphaFoldDB" id="A0AAE0JW26"/>
<evidence type="ECO:0000256" key="1">
    <source>
        <dbReference type="SAM" id="MobiDB-lite"/>
    </source>
</evidence>
<organism evidence="2 3">
    <name type="scientific">Lasiosphaeria ovina</name>
    <dbReference type="NCBI Taxonomy" id="92902"/>
    <lineage>
        <taxon>Eukaryota</taxon>
        <taxon>Fungi</taxon>
        <taxon>Dikarya</taxon>
        <taxon>Ascomycota</taxon>
        <taxon>Pezizomycotina</taxon>
        <taxon>Sordariomycetes</taxon>
        <taxon>Sordariomycetidae</taxon>
        <taxon>Sordariales</taxon>
        <taxon>Lasiosphaeriaceae</taxon>
        <taxon>Lasiosphaeria</taxon>
    </lineage>
</organism>
<accession>A0AAE0JW26</accession>
<dbReference type="EMBL" id="JAULSN010000009">
    <property type="protein sequence ID" value="KAK3365035.1"/>
    <property type="molecule type" value="Genomic_DNA"/>
</dbReference>
<keyword evidence="3" id="KW-1185">Reference proteome</keyword>
<feature type="region of interest" description="Disordered" evidence="1">
    <location>
        <begin position="1"/>
        <end position="28"/>
    </location>
</feature>
<sequence>MVGRAGERVERTTTTSGPDGSTETEREGDGAPCIAYLELSELGLLRKKKLEPPIDRKFRDNMPVFRIYKRKMRRLTPADPLNDAYFAGLLIALAQKRRRKDCKQGRERLPKGGGEGDATKVCAHLTDWKDSEYLYLYSAAVSTAFFRKLDQPNDPAPEEASLDIEREPLPFRPYDTLRERLVAALLEKLGEPGLAGSQPATPEAAHEPAVEAATSLRSQRSKALDLSKSLESSGELVPMAPLLGHHGVHFGIGARDELFSAVNGIFLNADIEKALDRGFLVLVPDTNLEPKKSAAPWEDKDERHQALKDWEMTYPREYRIAVLDATHSTMKEVVFPKEV</sequence>
<protein>
    <submittedName>
        <fullName evidence="2">Uncharacterized protein</fullName>
    </submittedName>
</protein>
<comment type="caution">
    <text evidence="2">The sequence shown here is derived from an EMBL/GenBank/DDBJ whole genome shotgun (WGS) entry which is preliminary data.</text>
</comment>
<gene>
    <name evidence="2" type="ORF">B0T24DRAFT_723981</name>
</gene>
<feature type="compositionally biased region" description="Polar residues" evidence="1">
    <location>
        <begin position="12"/>
        <end position="21"/>
    </location>
</feature>
<evidence type="ECO:0000313" key="2">
    <source>
        <dbReference type="EMBL" id="KAK3365035.1"/>
    </source>
</evidence>
<name>A0AAE0JW26_9PEZI</name>
<feature type="compositionally biased region" description="Basic and acidic residues" evidence="1">
    <location>
        <begin position="1"/>
        <end position="11"/>
    </location>
</feature>
<proteinExistence type="predicted"/>